<dbReference type="EMBL" id="BTRK01000003">
    <property type="protein sequence ID" value="GMR39760.1"/>
    <property type="molecule type" value="Genomic_DNA"/>
</dbReference>
<dbReference type="AlphaFoldDB" id="A0AAN4ZLC6"/>
<sequence>MQGKMAMTFAAVQMARSQHRLAISAGRRIGAPEKHVRSPEEKQKDLDSWIFSFRAATLVCGAIAAALLANDDTFHGFMVFANAGIGVLALNFLLSNKSTSIAPSQYKSHKCRISMAYLMIVFMVRIDKATSGFWQFRVLLKSSSTLRLYICIIHCEDM</sequence>
<accession>A0AAN4ZLC6</accession>
<feature type="transmembrane region" description="Helical" evidence="1">
    <location>
        <begin position="49"/>
        <end position="68"/>
    </location>
</feature>
<evidence type="ECO:0000313" key="3">
    <source>
        <dbReference type="Proteomes" id="UP001328107"/>
    </source>
</evidence>
<comment type="caution">
    <text evidence="2">The sequence shown here is derived from an EMBL/GenBank/DDBJ whole genome shotgun (WGS) entry which is preliminary data.</text>
</comment>
<name>A0AAN4ZLC6_9BILA</name>
<evidence type="ECO:0000256" key="1">
    <source>
        <dbReference type="SAM" id="Phobius"/>
    </source>
</evidence>
<gene>
    <name evidence="2" type="ORF">PMAYCL1PPCAC_09955</name>
</gene>
<keyword evidence="1" id="KW-0812">Transmembrane</keyword>
<keyword evidence="3" id="KW-1185">Reference proteome</keyword>
<feature type="transmembrane region" description="Helical" evidence="1">
    <location>
        <begin position="74"/>
        <end position="94"/>
    </location>
</feature>
<proteinExistence type="predicted"/>
<dbReference type="Proteomes" id="UP001328107">
    <property type="component" value="Unassembled WGS sequence"/>
</dbReference>
<keyword evidence="1" id="KW-0472">Membrane</keyword>
<protein>
    <submittedName>
        <fullName evidence="2">Uncharacterized protein</fullName>
    </submittedName>
</protein>
<reference evidence="3" key="1">
    <citation type="submission" date="2022-10" db="EMBL/GenBank/DDBJ databases">
        <title>Genome assembly of Pristionchus species.</title>
        <authorList>
            <person name="Yoshida K."/>
            <person name="Sommer R.J."/>
        </authorList>
    </citation>
    <scope>NUCLEOTIDE SEQUENCE [LARGE SCALE GENOMIC DNA]</scope>
    <source>
        <strain evidence="3">RS5460</strain>
    </source>
</reference>
<organism evidence="2 3">
    <name type="scientific">Pristionchus mayeri</name>
    <dbReference type="NCBI Taxonomy" id="1317129"/>
    <lineage>
        <taxon>Eukaryota</taxon>
        <taxon>Metazoa</taxon>
        <taxon>Ecdysozoa</taxon>
        <taxon>Nematoda</taxon>
        <taxon>Chromadorea</taxon>
        <taxon>Rhabditida</taxon>
        <taxon>Rhabditina</taxon>
        <taxon>Diplogasteromorpha</taxon>
        <taxon>Diplogasteroidea</taxon>
        <taxon>Neodiplogasteridae</taxon>
        <taxon>Pristionchus</taxon>
    </lineage>
</organism>
<feature type="non-terminal residue" evidence="2">
    <location>
        <position position="158"/>
    </location>
</feature>
<evidence type="ECO:0000313" key="2">
    <source>
        <dbReference type="EMBL" id="GMR39760.1"/>
    </source>
</evidence>
<keyword evidence="1" id="KW-1133">Transmembrane helix</keyword>